<dbReference type="NCBIfam" id="TIGR00177">
    <property type="entry name" value="molyb_syn"/>
    <property type="match status" value="1"/>
</dbReference>
<evidence type="ECO:0000256" key="2">
    <source>
        <dbReference type="ARBA" id="ARBA00023150"/>
    </source>
</evidence>
<dbReference type="PANTHER" id="PTHR43764:SF1">
    <property type="entry name" value="MOLYBDOPTERIN MOLYBDOTRANSFERASE"/>
    <property type="match status" value="1"/>
</dbReference>
<proteinExistence type="predicted"/>
<evidence type="ECO:0000256" key="1">
    <source>
        <dbReference type="ARBA" id="ARBA00005046"/>
    </source>
</evidence>
<dbReference type="Pfam" id="PF00994">
    <property type="entry name" value="MoCF_biosynth"/>
    <property type="match status" value="1"/>
</dbReference>
<dbReference type="GO" id="GO:0030151">
    <property type="term" value="F:molybdenum ion binding"/>
    <property type="evidence" value="ECO:0007669"/>
    <property type="project" value="InterPro"/>
</dbReference>
<dbReference type="SUPFAM" id="SSF53218">
    <property type="entry name" value="Molybdenum cofactor biosynthesis proteins"/>
    <property type="match status" value="1"/>
</dbReference>
<accession>A0A644UAB2</accession>
<dbReference type="GO" id="GO:0030170">
    <property type="term" value="F:pyridoxal phosphate binding"/>
    <property type="evidence" value="ECO:0007669"/>
    <property type="project" value="InterPro"/>
</dbReference>
<dbReference type="InterPro" id="IPR036425">
    <property type="entry name" value="MoaB/Mog-like_dom_sf"/>
</dbReference>
<reference evidence="4" key="1">
    <citation type="submission" date="2019-08" db="EMBL/GenBank/DDBJ databases">
        <authorList>
            <person name="Kucharzyk K."/>
            <person name="Murdoch R.W."/>
            <person name="Higgins S."/>
            <person name="Loffler F."/>
        </authorList>
    </citation>
    <scope>NUCLEOTIDE SEQUENCE</scope>
</reference>
<name>A0A644UAB2_9ZZZZ</name>
<gene>
    <name evidence="4" type="ORF">SDC9_21583</name>
</gene>
<dbReference type="InterPro" id="IPR011037">
    <property type="entry name" value="Pyrv_Knase-like_insert_dom_sf"/>
</dbReference>
<dbReference type="Gene3D" id="3.40.980.10">
    <property type="entry name" value="MoaB/Mog-like domain"/>
    <property type="match status" value="1"/>
</dbReference>
<dbReference type="Pfam" id="PF03473">
    <property type="entry name" value="MOSC"/>
    <property type="match status" value="1"/>
</dbReference>
<dbReference type="AlphaFoldDB" id="A0A644UAB2"/>
<dbReference type="Gene3D" id="2.40.33.20">
    <property type="entry name" value="PK beta-barrel domain-like"/>
    <property type="match status" value="1"/>
</dbReference>
<evidence type="ECO:0000259" key="3">
    <source>
        <dbReference type="PROSITE" id="PS51340"/>
    </source>
</evidence>
<dbReference type="PANTHER" id="PTHR43764">
    <property type="entry name" value="MOLYBDENUM COFACTOR BIOSYNTHESIS"/>
    <property type="match status" value="1"/>
</dbReference>
<dbReference type="InterPro" id="IPR051920">
    <property type="entry name" value="MPT_Adenylyltrnsfr/MoaC-Rel"/>
</dbReference>
<dbReference type="EMBL" id="VSSQ01000091">
    <property type="protein sequence ID" value="MPL75752.1"/>
    <property type="molecule type" value="Genomic_DNA"/>
</dbReference>
<evidence type="ECO:0000313" key="4">
    <source>
        <dbReference type="EMBL" id="MPL75752.1"/>
    </source>
</evidence>
<comment type="caution">
    <text evidence="4">The sequence shown here is derived from an EMBL/GenBank/DDBJ whole genome shotgun (WGS) entry which is preliminary data.</text>
</comment>
<feature type="domain" description="MOSC" evidence="3">
    <location>
        <begin position="18"/>
        <end position="144"/>
    </location>
</feature>
<dbReference type="PROSITE" id="PS51340">
    <property type="entry name" value="MOSC"/>
    <property type="match status" value="1"/>
</dbReference>
<protein>
    <recommendedName>
        <fullName evidence="3">MOSC domain-containing protein</fullName>
    </recommendedName>
</protein>
<sequence length="307" mass="33461">MKIDIKSVNISEKKGTIKVPVEHIALTLNGVEGDAHAGKWHRQVSLLGTESFRKFEKVAGRPLKYGEFAENITTEGIILYETHPLDRFTIGDALLEVTQIGKKCHGDSCAIYREVGNCVMPKEGIFCRVLEPGIVKAGDEITYHPKVFRVKVITLSDRAASGEYEDRSGPRVVQLLEEYFAGLGWTAEIARSVIPDEAGLIRQEINGAANADIIISTGGTGIGPRDITVDVVKPMLDKEIPGIMEMIRQKYGSEKPNALLSRGVAGVIGSALVYTLPGSVKAVEEYLSVISSTIKHSVFMMNGLDLH</sequence>
<dbReference type="GO" id="GO:0006777">
    <property type="term" value="P:Mo-molybdopterin cofactor biosynthetic process"/>
    <property type="evidence" value="ECO:0007669"/>
    <property type="project" value="UniProtKB-KW"/>
</dbReference>
<dbReference type="InterPro" id="IPR001453">
    <property type="entry name" value="MoaB/Mog_dom"/>
</dbReference>
<dbReference type="CDD" id="cd00886">
    <property type="entry name" value="MogA_MoaB"/>
    <property type="match status" value="1"/>
</dbReference>
<dbReference type="SMART" id="SM00852">
    <property type="entry name" value="MoCF_biosynth"/>
    <property type="match status" value="1"/>
</dbReference>
<keyword evidence="2" id="KW-0501">Molybdenum cofactor biosynthesis</keyword>
<dbReference type="SUPFAM" id="SSF50800">
    <property type="entry name" value="PK beta-barrel domain-like"/>
    <property type="match status" value="1"/>
</dbReference>
<organism evidence="4">
    <name type="scientific">bioreactor metagenome</name>
    <dbReference type="NCBI Taxonomy" id="1076179"/>
    <lineage>
        <taxon>unclassified sequences</taxon>
        <taxon>metagenomes</taxon>
        <taxon>ecological metagenomes</taxon>
    </lineage>
</organism>
<comment type="pathway">
    <text evidence="1">Cofactor biosynthesis; molybdopterin biosynthesis.</text>
</comment>
<dbReference type="GO" id="GO:0003824">
    <property type="term" value="F:catalytic activity"/>
    <property type="evidence" value="ECO:0007669"/>
    <property type="project" value="InterPro"/>
</dbReference>
<dbReference type="InterPro" id="IPR005302">
    <property type="entry name" value="MoCF_Sase_C"/>
</dbReference>